<evidence type="ECO:0000259" key="6">
    <source>
        <dbReference type="PROSITE" id="PS50157"/>
    </source>
</evidence>
<dbReference type="Pfam" id="PF13465">
    <property type="entry name" value="zf-H2C2_2"/>
    <property type="match status" value="1"/>
</dbReference>
<dbReference type="GeneID" id="63800776"/>
<reference evidence="7 8" key="1">
    <citation type="submission" date="2016-07" db="EMBL/GenBank/DDBJ databases">
        <title>Pervasive Adenine N6-methylation of Active Genes in Fungi.</title>
        <authorList>
            <consortium name="DOE Joint Genome Institute"/>
            <person name="Mondo S.J."/>
            <person name="Dannebaum R.O."/>
            <person name="Kuo R.C."/>
            <person name="Labutti K."/>
            <person name="Haridas S."/>
            <person name="Kuo A."/>
            <person name="Salamov A."/>
            <person name="Ahrendt S.R."/>
            <person name="Lipzen A."/>
            <person name="Sullivan W."/>
            <person name="Andreopoulos W.B."/>
            <person name="Clum A."/>
            <person name="Lindquist E."/>
            <person name="Daum C."/>
            <person name="Ramamoorthy G.K."/>
            <person name="Gryganskyi A."/>
            <person name="Culley D."/>
            <person name="Magnuson J.K."/>
            <person name="James T.Y."/>
            <person name="O'Malley M.A."/>
            <person name="Stajich J.E."/>
            <person name="Spatafora J.W."/>
            <person name="Visel A."/>
            <person name="Grigoriev I.V."/>
        </authorList>
    </citation>
    <scope>NUCLEOTIDE SEQUENCE [LARGE SCALE GENOMIC DNA]</scope>
    <source>
        <strain evidence="7 8">ATCC 12442</strain>
    </source>
</reference>
<keyword evidence="2" id="KW-0677">Repeat</keyword>
<evidence type="ECO:0000256" key="2">
    <source>
        <dbReference type="ARBA" id="ARBA00022737"/>
    </source>
</evidence>
<feature type="domain" description="C2H2-type" evidence="6">
    <location>
        <begin position="3"/>
        <end position="32"/>
    </location>
</feature>
<keyword evidence="3 5" id="KW-0863">Zinc-finger</keyword>
<feature type="non-terminal residue" evidence="7">
    <location>
        <position position="57"/>
    </location>
</feature>
<protein>
    <recommendedName>
        <fullName evidence="6">C2H2-type domain-containing protein</fullName>
    </recommendedName>
</protein>
<keyword evidence="8" id="KW-1185">Reference proteome</keyword>
<dbReference type="GO" id="GO:0031519">
    <property type="term" value="C:PcG protein complex"/>
    <property type="evidence" value="ECO:0007669"/>
    <property type="project" value="TreeGrafter"/>
</dbReference>
<dbReference type="PROSITE" id="PS50157">
    <property type="entry name" value="ZINC_FINGER_C2H2_2"/>
    <property type="match status" value="2"/>
</dbReference>
<evidence type="ECO:0000313" key="8">
    <source>
        <dbReference type="Proteomes" id="UP000193922"/>
    </source>
</evidence>
<dbReference type="FunFam" id="3.30.160.60:FF:000690">
    <property type="entry name" value="Zinc finger protein 354C"/>
    <property type="match status" value="1"/>
</dbReference>
<feature type="domain" description="C2H2-type" evidence="6">
    <location>
        <begin position="33"/>
        <end position="57"/>
    </location>
</feature>
<dbReference type="SMART" id="SM00355">
    <property type="entry name" value="ZnF_C2H2"/>
    <property type="match status" value="2"/>
</dbReference>
<dbReference type="OrthoDB" id="6365676at2759"/>
<evidence type="ECO:0000256" key="4">
    <source>
        <dbReference type="ARBA" id="ARBA00022833"/>
    </source>
</evidence>
<proteinExistence type="predicted"/>
<dbReference type="AlphaFoldDB" id="A0A1Y1W522"/>
<dbReference type="Gene3D" id="3.30.160.60">
    <property type="entry name" value="Classic Zinc Finger"/>
    <property type="match status" value="2"/>
</dbReference>
<name>A0A1Y1W522_9FUNG</name>
<dbReference type="GO" id="GO:0008270">
    <property type="term" value="F:zinc ion binding"/>
    <property type="evidence" value="ECO:0007669"/>
    <property type="project" value="UniProtKB-KW"/>
</dbReference>
<dbReference type="RefSeq" id="XP_040742280.1">
    <property type="nucleotide sequence ID" value="XM_040884128.1"/>
</dbReference>
<dbReference type="InterPro" id="IPR013087">
    <property type="entry name" value="Znf_C2H2_type"/>
</dbReference>
<organism evidence="7 8">
    <name type="scientific">Linderina pennispora</name>
    <dbReference type="NCBI Taxonomy" id="61395"/>
    <lineage>
        <taxon>Eukaryota</taxon>
        <taxon>Fungi</taxon>
        <taxon>Fungi incertae sedis</taxon>
        <taxon>Zoopagomycota</taxon>
        <taxon>Kickxellomycotina</taxon>
        <taxon>Kickxellomycetes</taxon>
        <taxon>Kickxellales</taxon>
        <taxon>Kickxellaceae</taxon>
        <taxon>Linderina</taxon>
    </lineage>
</organism>
<dbReference type="SUPFAM" id="SSF57667">
    <property type="entry name" value="beta-beta-alpha zinc fingers"/>
    <property type="match status" value="1"/>
</dbReference>
<dbReference type="FunFam" id="3.30.160.60:FF:000125">
    <property type="entry name" value="Putative zinc finger protein 143"/>
    <property type="match status" value="1"/>
</dbReference>
<feature type="non-terminal residue" evidence="7">
    <location>
        <position position="1"/>
    </location>
</feature>
<dbReference type="GO" id="GO:0000981">
    <property type="term" value="F:DNA-binding transcription factor activity, RNA polymerase II-specific"/>
    <property type="evidence" value="ECO:0007669"/>
    <property type="project" value="TreeGrafter"/>
</dbReference>
<dbReference type="EMBL" id="MCFD01000009">
    <property type="protein sequence ID" value="ORX68498.1"/>
    <property type="molecule type" value="Genomic_DNA"/>
</dbReference>
<evidence type="ECO:0000256" key="3">
    <source>
        <dbReference type="ARBA" id="ARBA00022771"/>
    </source>
</evidence>
<accession>A0A1Y1W522</accession>
<dbReference type="PANTHER" id="PTHR14003:SF19">
    <property type="entry name" value="YY2 TRANSCRIPTION FACTOR"/>
    <property type="match status" value="1"/>
</dbReference>
<gene>
    <name evidence="7" type="ORF">DL89DRAFT_208061</name>
</gene>
<evidence type="ECO:0000313" key="7">
    <source>
        <dbReference type="EMBL" id="ORX68498.1"/>
    </source>
</evidence>
<keyword evidence="4" id="KW-0862">Zinc</keyword>
<dbReference type="STRING" id="61395.A0A1Y1W522"/>
<dbReference type="Proteomes" id="UP000193922">
    <property type="component" value="Unassembled WGS sequence"/>
</dbReference>
<dbReference type="PANTHER" id="PTHR14003">
    <property type="entry name" value="TRANSCRIPTIONAL REPRESSOR PROTEIN YY"/>
    <property type="match status" value="1"/>
</dbReference>
<dbReference type="GO" id="GO:0000978">
    <property type="term" value="F:RNA polymerase II cis-regulatory region sequence-specific DNA binding"/>
    <property type="evidence" value="ECO:0007669"/>
    <property type="project" value="TreeGrafter"/>
</dbReference>
<evidence type="ECO:0000256" key="1">
    <source>
        <dbReference type="ARBA" id="ARBA00022723"/>
    </source>
</evidence>
<dbReference type="GO" id="GO:0005667">
    <property type="term" value="C:transcription regulator complex"/>
    <property type="evidence" value="ECO:0007669"/>
    <property type="project" value="TreeGrafter"/>
</dbReference>
<dbReference type="InterPro" id="IPR036236">
    <property type="entry name" value="Znf_C2H2_sf"/>
</dbReference>
<sequence length="57" mass="6826">RRFPCTFAGCTKLFKRQEHLKRHFRTHTGERPYKCPAPDCGKVFARMDNLNQHVRTH</sequence>
<keyword evidence="1" id="KW-0479">Metal-binding</keyword>
<comment type="caution">
    <text evidence="7">The sequence shown here is derived from an EMBL/GenBank/DDBJ whole genome shotgun (WGS) entry which is preliminary data.</text>
</comment>
<evidence type="ECO:0000256" key="5">
    <source>
        <dbReference type="PROSITE-ProRule" id="PRU00042"/>
    </source>
</evidence>
<dbReference type="PROSITE" id="PS00028">
    <property type="entry name" value="ZINC_FINGER_C2H2_1"/>
    <property type="match status" value="2"/>
</dbReference>
<dbReference type="GO" id="GO:0000785">
    <property type="term" value="C:chromatin"/>
    <property type="evidence" value="ECO:0007669"/>
    <property type="project" value="TreeGrafter"/>
</dbReference>